<evidence type="ECO:0000313" key="2">
    <source>
        <dbReference type="EMBL" id="WLD58349.1"/>
    </source>
</evidence>
<protein>
    <submittedName>
        <fullName evidence="2">DUF2796 domain-containing protein</fullName>
    </submittedName>
</protein>
<feature type="compositionally biased region" description="Basic and acidic residues" evidence="1">
    <location>
        <begin position="28"/>
        <end position="55"/>
    </location>
</feature>
<name>A0AB38YH06_9GAMM</name>
<feature type="region of interest" description="Disordered" evidence="1">
    <location>
        <begin position="142"/>
        <end position="191"/>
    </location>
</feature>
<proteinExistence type="predicted"/>
<feature type="compositionally biased region" description="Basic residues" evidence="1">
    <location>
        <begin position="145"/>
        <end position="154"/>
    </location>
</feature>
<reference evidence="2" key="1">
    <citation type="submission" date="2022-07" db="EMBL/GenBank/DDBJ databases">
        <title>Complete genome sequence of Salinispirillum sp. LH10-3-1 capable of multiple carbohydrate inversion isolated from a soda lake.</title>
        <authorList>
            <person name="Liu J."/>
            <person name="Zhai Y."/>
            <person name="Zhang H."/>
            <person name="Yang H."/>
            <person name="Qu J."/>
            <person name="Li J."/>
        </authorList>
    </citation>
    <scope>NUCLEOTIDE SEQUENCE</scope>
    <source>
        <strain evidence="2">LH 10-3-1</strain>
    </source>
</reference>
<feature type="compositionally biased region" description="Basic and acidic residues" evidence="1">
    <location>
        <begin position="155"/>
        <end position="191"/>
    </location>
</feature>
<feature type="region of interest" description="Disordered" evidence="1">
    <location>
        <begin position="28"/>
        <end position="57"/>
    </location>
</feature>
<dbReference type="InterPro" id="IPR021253">
    <property type="entry name" value="ZrgA-like"/>
</dbReference>
<evidence type="ECO:0000256" key="1">
    <source>
        <dbReference type="SAM" id="MobiDB-lite"/>
    </source>
</evidence>
<accession>A0AB38YH06</accession>
<dbReference type="EMBL" id="CP101717">
    <property type="protein sequence ID" value="WLD58349.1"/>
    <property type="molecule type" value="Genomic_DNA"/>
</dbReference>
<dbReference type="Pfam" id="PF10986">
    <property type="entry name" value="ZrgA"/>
    <property type="match status" value="1"/>
</dbReference>
<dbReference type="AlphaFoldDB" id="A0AB38YH06"/>
<organism evidence="2">
    <name type="scientific">Salinispirillum sp. LH 10-3-1</name>
    <dbReference type="NCBI Taxonomy" id="2952525"/>
    <lineage>
        <taxon>Bacteria</taxon>
        <taxon>Pseudomonadati</taxon>
        <taxon>Pseudomonadota</taxon>
        <taxon>Gammaproteobacteria</taxon>
        <taxon>Oceanospirillales</taxon>
        <taxon>Saccharospirillaceae</taxon>
        <taxon>Salinispirillum</taxon>
    </lineage>
</organism>
<sequence length="252" mass="27605">MIAHLKPLAWAITLGTGLALSTVAISHDHGHSHDHDHGHAHDHGHDDHGHDDGHRQLGTHVHGVATLTIAQDGEDFVVELDSPSINVVSFEHTPNTDAQRAELERALELLKDASNVVQLTRAGACELEDMHVESDQLAAMGYNRHGTKNGHGHGHGHDDHGHDDHGHDDHGHDDHGHDDHGHDDHGHDHDHAHSDFEVEYIFHCDQPSRVIGVYVPVFDHFPGFEAIDVQWIVNGQQGAARATAGSKSVLFR</sequence>
<dbReference type="RefSeq" id="WP_304995635.1">
    <property type="nucleotide sequence ID" value="NZ_CP101717.1"/>
</dbReference>
<gene>
    <name evidence="2" type="ORF">NFC81_00805</name>
</gene>